<evidence type="ECO:0000256" key="2">
    <source>
        <dbReference type="SAM" id="MobiDB-lite"/>
    </source>
</evidence>
<feature type="compositionally biased region" description="Polar residues" evidence="2">
    <location>
        <begin position="164"/>
        <end position="177"/>
    </location>
</feature>
<evidence type="ECO:0000313" key="3">
    <source>
        <dbReference type="EMBL" id="CAL1291062.1"/>
    </source>
</evidence>
<evidence type="ECO:0008006" key="5">
    <source>
        <dbReference type="Google" id="ProtNLM"/>
    </source>
</evidence>
<dbReference type="InterPro" id="IPR004000">
    <property type="entry name" value="Actin"/>
</dbReference>
<sequence length="1176" mass="132404">MTDLSAANPTYLSTPSEEPELNSISFRQSLRFFQDQLILNSKAFPSLTTSRVTNNDVIHFTNDDHQEEKELTLTKKDRSLDEISKPLNNSKIPIPTVDTFLESVRVLRAIQKSQEQRGSSWSLNMSNSETDLMQYTLPSETIMDKDSNIYHSNNGNLPVLDDSNINGSDMTSSSEINLSAKGDKSQSFWPSHKIICEENIIDVDNINFTKQKSEDLNDEKKEPNGTSTSINNNGDTQNPVEKNSPYINEDILYEISDSSDYALASTEEAPSEANLLSVTTDSGYNTSIGTETTNLKYEENFDFTDMSSVTSSSFEDKTSEMTNEESKNNVGMKVDVLNNRSDSVLDDVFYSDEVIRKSNGSNDKVRSAFEEESKDVEKEICRKNNDKNKDIVNNKLDSRQDDVLNIGEWANAFSGSNGKTETQTSALDISSFQFMHLRPESTTDTCSSYYLSAEGSPCPSLQNDLEQTIHIFENHLTYSSQHVRNEEKKNSPSGEWTTDSSQICTNTENDSETRESVSSLSSASIDINILEDHPMTDALDASPRIEEPFNATSISTENAKSINSDDESYHSCSLLESNSASPNFTNINTSVHKDDLPNFSTENRTNEINGNHIKETTGILKNNGVNKETENVNVFVTEKSLNILNENEDQDEIHGIKKFTTASWNLEAIVGSLYTLPEPRISKELPVEKKFCKKVLVLSRGAFSKYPEGYYVLELKQESLVLMQENTILLELLLKYTDIYVHRNILQLDYKVGRSLYFKFIGQEEAKEMKEEIQTYCSECCAADQINLVHYPLKYHQNVVIIDLGSCSTRAGILMDQPTLPFLFFPSICATDKVTGDHVYGKEALQHDIRQSSNLSFPLRPSIKIIKHSLDVSLVGGLFKQIFQDLKVDPTEYTIQVCLPRTISIQDQNSLVKLLLEDMNVQAVSLTHQAILTLYAHHVSTGIVVDIGDRMDILPVVDGFIVENGVTRLPYGGQRLIHHMKHALAEKHISLSNDIDSFVVQFITENLSYIAEDYENEMRLTIECPEMMRKSVALEPFAKDYNCIQQAVLDDARFKVPEGLFKPSLWGLDNPGVHKLVQKAIQATGVDVRKKIAENIYVSGGVTMIPGFVERLLKELSTLNKPRITPKVIASRYRYHCTYIGACEFARMEIFPKVCVNAEEYSKKQLASLQKFVLCF</sequence>
<dbReference type="PANTHER" id="PTHR11937">
    <property type="entry name" value="ACTIN"/>
    <property type="match status" value="1"/>
</dbReference>
<proteinExistence type="inferred from homology"/>
<protein>
    <recommendedName>
        <fullName evidence="5">Actin</fullName>
    </recommendedName>
</protein>
<evidence type="ECO:0000313" key="4">
    <source>
        <dbReference type="Proteomes" id="UP001497382"/>
    </source>
</evidence>
<feature type="compositionally biased region" description="Basic and acidic residues" evidence="2">
    <location>
        <begin position="212"/>
        <end position="223"/>
    </location>
</feature>
<dbReference type="SUPFAM" id="SSF53067">
    <property type="entry name" value="Actin-like ATPase domain"/>
    <property type="match status" value="2"/>
</dbReference>
<dbReference type="SMART" id="SM00268">
    <property type="entry name" value="ACTIN"/>
    <property type="match status" value="1"/>
</dbReference>
<feature type="region of interest" description="Disordered" evidence="2">
    <location>
        <begin position="481"/>
        <end position="519"/>
    </location>
</feature>
<gene>
    <name evidence="3" type="ORF">LARSCL_LOCUS16871</name>
</gene>
<dbReference type="Gene3D" id="3.90.640.10">
    <property type="entry name" value="Actin, Chain A, domain 4"/>
    <property type="match status" value="1"/>
</dbReference>
<dbReference type="EMBL" id="CAXIEN010000274">
    <property type="protein sequence ID" value="CAL1291062.1"/>
    <property type="molecule type" value="Genomic_DNA"/>
</dbReference>
<dbReference type="CDD" id="cd10169">
    <property type="entry name" value="ASKHA_NBD_actin-like"/>
    <property type="match status" value="1"/>
</dbReference>
<evidence type="ECO:0000256" key="1">
    <source>
        <dbReference type="RuleBase" id="RU000487"/>
    </source>
</evidence>
<dbReference type="Pfam" id="PF00022">
    <property type="entry name" value="Actin"/>
    <property type="match status" value="1"/>
</dbReference>
<feature type="compositionally biased region" description="Polar residues" evidence="2">
    <location>
        <begin position="224"/>
        <end position="241"/>
    </location>
</feature>
<name>A0AAV2B5A4_9ARAC</name>
<feature type="compositionally biased region" description="Polar residues" evidence="2">
    <location>
        <begin position="491"/>
        <end position="508"/>
    </location>
</feature>
<feature type="region of interest" description="Disordered" evidence="2">
    <location>
        <begin position="164"/>
        <end position="183"/>
    </location>
</feature>
<feature type="region of interest" description="Disordered" evidence="2">
    <location>
        <begin position="212"/>
        <end position="243"/>
    </location>
</feature>
<keyword evidence="4" id="KW-1185">Reference proteome</keyword>
<reference evidence="3 4" key="1">
    <citation type="submission" date="2024-04" db="EMBL/GenBank/DDBJ databases">
        <authorList>
            <person name="Rising A."/>
            <person name="Reimegard J."/>
            <person name="Sonavane S."/>
            <person name="Akerstrom W."/>
            <person name="Nylinder S."/>
            <person name="Hedman E."/>
            <person name="Kallberg Y."/>
        </authorList>
    </citation>
    <scope>NUCLEOTIDE SEQUENCE [LARGE SCALE GENOMIC DNA]</scope>
</reference>
<dbReference type="Proteomes" id="UP001497382">
    <property type="component" value="Unassembled WGS sequence"/>
</dbReference>
<dbReference type="AlphaFoldDB" id="A0AAV2B5A4"/>
<organism evidence="3 4">
    <name type="scientific">Larinioides sclopetarius</name>
    <dbReference type="NCBI Taxonomy" id="280406"/>
    <lineage>
        <taxon>Eukaryota</taxon>
        <taxon>Metazoa</taxon>
        <taxon>Ecdysozoa</taxon>
        <taxon>Arthropoda</taxon>
        <taxon>Chelicerata</taxon>
        <taxon>Arachnida</taxon>
        <taxon>Araneae</taxon>
        <taxon>Araneomorphae</taxon>
        <taxon>Entelegynae</taxon>
        <taxon>Araneoidea</taxon>
        <taxon>Araneidae</taxon>
        <taxon>Larinioides</taxon>
    </lineage>
</organism>
<comment type="similarity">
    <text evidence="1">Belongs to the actin family.</text>
</comment>
<accession>A0AAV2B5A4</accession>
<comment type="caution">
    <text evidence="3">The sequence shown here is derived from an EMBL/GenBank/DDBJ whole genome shotgun (WGS) entry which is preliminary data.</text>
</comment>
<dbReference type="Gene3D" id="3.30.420.40">
    <property type="match status" value="2"/>
</dbReference>
<dbReference type="InterPro" id="IPR043129">
    <property type="entry name" value="ATPase_NBD"/>
</dbReference>